<evidence type="ECO:0000313" key="6">
    <source>
        <dbReference type="EMBL" id="BAJ50976.1"/>
    </source>
</evidence>
<dbReference type="EMBL" id="AP011857">
    <property type="protein sequence ID" value="BAJ48163.1"/>
    <property type="molecule type" value="Genomic_DNA"/>
</dbReference>
<dbReference type="InterPro" id="IPR025662">
    <property type="entry name" value="Sigma_54_int_dom_ATP-bd_1"/>
</dbReference>
<reference evidence="5 7" key="2">
    <citation type="journal article" date="2011" name="Nucleic Acids Res.">
        <title>Insights into the evolution of Archaea and eukaryotic protein modifier systems revealed by the genome of a novel archaeal group.</title>
        <authorList>
            <person name="Nunoura T."/>
            <person name="Takaki Y."/>
            <person name="Kakuta J."/>
            <person name="Nishi S."/>
            <person name="Sugahara J."/>
            <person name="Kazama H."/>
            <person name="Chee G."/>
            <person name="Hattori M."/>
            <person name="Kanai A."/>
            <person name="Atomi H."/>
            <person name="Takai K."/>
            <person name="Takami H."/>
        </authorList>
    </citation>
    <scope>NUCLEOTIDE SEQUENCE [LARGE SCALE GENOMIC DNA]</scope>
</reference>
<evidence type="ECO:0000313" key="5">
    <source>
        <dbReference type="EMBL" id="BAJ48163.1"/>
    </source>
</evidence>
<accession>E6N794</accession>
<dbReference type="BioCyc" id="CCAL311458:G131R-1134-MONOMER"/>
<feature type="domain" description="KaiC" evidence="4">
    <location>
        <begin position="21"/>
        <end position="262"/>
    </location>
</feature>
<name>E6N794_CALS0</name>
<feature type="transmembrane region" description="Helical" evidence="3">
    <location>
        <begin position="200"/>
        <end position="222"/>
    </location>
</feature>
<dbReference type="InterPro" id="IPR010624">
    <property type="entry name" value="KaiC_dom"/>
</dbReference>
<proteinExistence type="predicted"/>
<keyword evidence="3" id="KW-1133">Transmembrane helix</keyword>
<dbReference type="Proteomes" id="UP000008120">
    <property type="component" value="Chromosome"/>
</dbReference>
<evidence type="ECO:0000256" key="1">
    <source>
        <dbReference type="ARBA" id="ARBA00022741"/>
    </source>
</evidence>
<dbReference type="AlphaFoldDB" id="E6N794"/>
<dbReference type="Pfam" id="PF06745">
    <property type="entry name" value="ATPase"/>
    <property type="match status" value="1"/>
</dbReference>
<keyword evidence="3" id="KW-0812">Transmembrane</keyword>
<dbReference type="KEGG" id="csu:CSUB_C1124"/>
<protein>
    <submittedName>
        <fullName evidence="5">Circadian clock protein KaiC</fullName>
    </submittedName>
</protein>
<keyword evidence="2" id="KW-0067">ATP-binding</keyword>
<evidence type="ECO:0000256" key="2">
    <source>
        <dbReference type="ARBA" id="ARBA00022840"/>
    </source>
</evidence>
<dbReference type="InterPro" id="IPR027417">
    <property type="entry name" value="P-loop_NTPase"/>
</dbReference>
<keyword evidence="1" id="KW-0547">Nucleotide-binding</keyword>
<dbReference type="PRINTS" id="PR01874">
    <property type="entry name" value="DNAREPAIRADA"/>
</dbReference>
<evidence type="ECO:0000259" key="4">
    <source>
        <dbReference type="PROSITE" id="PS51146"/>
    </source>
</evidence>
<dbReference type="SUPFAM" id="SSF52540">
    <property type="entry name" value="P-loop containing nucleoside triphosphate hydrolases"/>
    <property type="match status" value="1"/>
</dbReference>
<reference evidence="5 7" key="1">
    <citation type="journal article" date="2005" name="Environ. Microbiol.">
        <title>Genetic and functional properties of uncultivated thermophilic crenarchaeotes from a subsurface gold mine as revealed by analysis of genome fragments.</title>
        <authorList>
            <person name="Nunoura T."/>
            <person name="Hirayama H."/>
            <person name="Takami H."/>
            <person name="Oida H."/>
            <person name="Nishi S."/>
            <person name="Shimamura S."/>
            <person name="Suzuki Y."/>
            <person name="Inagaki F."/>
            <person name="Takai K."/>
            <person name="Nealson K.H."/>
            <person name="Horikoshi K."/>
        </authorList>
    </citation>
    <scope>NUCLEOTIDE SEQUENCE [LARGE SCALE GENOMIC DNA]</scope>
</reference>
<dbReference type="GO" id="GO:0005524">
    <property type="term" value="F:ATP binding"/>
    <property type="evidence" value="ECO:0007669"/>
    <property type="project" value="UniProtKB-KW"/>
</dbReference>
<dbReference type="STRING" id="311458.CSUB_C1124"/>
<gene>
    <name evidence="6" type="ORF">CSUB_C1124</name>
    <name evidence="5" type="ORF">HGMM_F33A05C02</name>
</gene>
<dbReference type="PANTHER" id="PTHR43637:SF1">
    <property type="entry name" value="UPF0273 PROTEIN TM_0370"/>
    <property type="match status" value="1"/>
</dbReference>
<sequence length="272" mass="30961">MMLCRYISGCYWMVYMAELDERLSTGNPRLDKMLGGGLIRGRTYLVTGETGVGKTILSLQYLLNGLTQNETCVYVTIDERVEGVLRGAESLGWNFWAFMEAGRFIPLELRLYAAEARKYGKESRAFVDAIYNATRGRRFTRLVLDPVSALAQGAKDEFYVREYLREIITMIEERFGVTTLMTTDIPTGSKKMSRFMLEEFLASGVIVLGVKQIGGSLVRTIYVRKMRWSSMDSTMYVFTIEPEKGIVIRQPFDEYIKSLQPQPSFGKTLADV</sequence>
<organism evidence="5 7">
    <name type="scientific">Caldiarchaeum subterraneum</name>
    <dbReference type="NCBI Taxonomy" id="311458"/>
    <lineage>
        <taxon>Archaea</taxon>
        <taxon>Nitrososphaerota</taxon>
        <taxon>Candidatus Caldarchaeales</taxon>
        <taxon>Candidatus Caldarchaeaceae</taxon>
        <taxon>Candidatus Caldarchaeum</taxon>
    </lineage>
</organism>
<dbReference type="PROSITE" id="PS51146">
    <property type="entry name" value="KAIC"/>
    <property type="match status" value="1"/>
</dbReference>
<dbReference type="PANTHER" id="PTHR43637">
    <property type="entry name" value="UPF0273 PROTEIN TM_0370"/>
    <property type="match status" value="1"/>
</dbReference>
<dbReference type="EMBL" id="BA000048">
    <property type="protein sequence ID" value="BAJ50976.1"/>
    <property type="molecule type" value="Genomic_DNA"/>
</dbReference>
<dbReference type="Gene3D" id="3.40.50.300">
    <property type="entry name" value="P-loop containing nucleotide triphosphate hydrolases"/>
    <property type="match status" value="1"/>
</dbReference>
<evidence type="ECO:0000256" key="3">
    <source>
        <dbReference type="SAM" id="Phobius"/>
    </source>
</evidence>
<dbReference type="InterPro" id="IPR014774">
    <property type="entry name" value="KaiC-like_dom"/>
</dbReference>
<dbReference type="PROSITE" id="PS00675">
    <property type="entry name" value="SIGMA54_INTERACT_1"/>
    <property type="match status" value="1"/>
</dbReference>
<evidence type="ECO:0000313" key="7">
    <source>
        <dbReference type="Proteomes" id="UP000008120"/>
    </source>
</evidence>
<keyword evidence="3" id="KW-0472">Membrane</keyword>